<keyword evidence="2" id="KW-1185">Reference proteome</keyword>
<reference evidence="1" key="1">
    <citation type="journal article" date="2023" name="Mol. Phylogenet. Evol.">
        <title>Genome-scale phylogeny and comparative genomics of the fungal order Sordariales.</title>
        <authorList>
            <person name="Hensen N."/>
            <person name="Bonometti L."/>
            <person name="Westerberg I."/>
            <person name="Brannstrom I.O."/>
            <person name="Guillou S."/>
            <person name="Cros-Aarteil S."/>
            <person name="Calhoun S."/>
            <person name="Haridas S."/>
            <person name="Kuo A."/>
            <person name="Mondo S."/>
            <person name="Pangilinan J."/>
            <person name="Riley R."/>
            <person name="LaButti K."/>
            <person name="Andreopoulos B."/>
            <person name="Lipzen A."/>
            <person name="Chen C."/>
            <person name="Yan M."/>
            <person name="Daum C."/>
            <person name="Ng V."/>
            <person name="Clum A."/>
            <person name="Steindorff A."/>
            <person name="Ohm R.A."/>
            <person name="Martin F."/>
            <person name="Silar P."/>
            <person name="Natvig D.O."/>
            <person name="Lalanne C."/>
            <person name="Gautier V."/>
            <person name="Ament-Velasquez S.L."/>
            <person name="Kruys A."/>
            <person name="Hutchinson M.I."/>
            <person name="Powell A.J."/>
            <person name="Barry K."/>
            <person name="Miller A.N."/>
            <person name="Grigoriev I.V."/>
            <person name="Debuchy R."/>
            <person name="Gladieux P."/>
            <person name="Hiltunen Thoren M."/>
            <person name="Johannesson H."/>
        </authorList>
    </citation>
    <scope>NUCLEOTIDE SEQUENCE</scope>
    <source>
        <strain evidence="1">CBS 532.94</strain>
    </source>
</reference>
<name>A0AAN7C2H4_9PEZI</name>
<dbReference type="AlphaFoldDB" id="A0AAN7C2H4"/>
<gene>
    <name evidence="1" type="ORF">C8A03DRAFT_38692</name>
</gene>
<evidence type="ECO:0000313" key="1">
    <source>
        <dbReference type="EMBL" id="KAK4233587.1"/>
    </source>
</evidence>
<evidence type="ECO:0000313" key="2">
    <source>
        <dbReference type="Proteomes" id="UP001303760"/>
    </source>
</evidence>
<accession>A0AAN7C2H4</accession>
<protein>
    <submittedName>
        <fullName evidence="1">Uncharacterized protein</fullName>
    </submittedName>
</protein>
<dbReference type="Proteomes" id="UP001303760">
    <property type="component" value="Unassembled WGS sequence"/>
</dbReference>
<reference evidence="1" key="2">
    <citation type="submission" date="2023-05" db="EMBL/GenBank/DDBJ databases">
        <authorList>
            <consortium name="Lawrence Berkeley National Laboratory"/>
            <person name="Steindorff A."/>
            <person name="Hensen N."/>
            <person name="Bonometti L."/>
            <person name="Westerberg I."/>
            <person name="Brannstrom I.O."/>
            <person name="Guillou S."/>
            <person name="Cros-Aarteil S."/>
            <person name="Calhoun S."/>
            <person name="Haridas S."/>
            <person name="Kuo A."/>
            <person name="Mondo S."/>
            <person name="Pangilinan J."/>
            <person name="Riley R."/>
            <person name="Labutti K."/>
            <person name="Andreopoulos B."/>
            <person name="Lipzen A."/>
            <person name="Chen C."/>
            <person name="Yanf M."/>
            <person name="Daum C."/>
            <person name="Ng V."/>
            <person name="Clum A."/>
            <person name="Ohm R."/>
            <person name="Martin F."/>
            <person name="Silar P."/>
            <person name="Natvig D."/>
            <person name="Lalanne C."/>
            <person name="Gautier V."/>
            <person name="Ament-Velasquez S.L."/>
            <person name="Kruys A."/>
            <person name="Hutchinson M.I."/>
            <person name="Powell A.J."/>
            <person name="Barry K."/>
            <person name="Miller A.N."/>
            <person name="Grigoriev I.V."/>
            <person name="Debuchy R."/>
            <person name="Gladieux P."/>
            <person name="Thoren M.H."/>
            <person name="Johannesson H."/>
        </authorList>
    </citation>
    <scope>NUCLEOTIDE SEQUENCE</scope>
    <source>
        <strain evidence="1">CBS 532.94</strain>
    </source>
</reference>
<comment type="caution">
    <text evidence="1">The sequence shown here is derived from an EMBL/GenBank/DDBJ whole genome shotgun (WGS) entry which is preliminary data.</text>
</comment>
<organism evidence="1 2">
    <name type="scientific">Achaetomium macrosporum</name>
    <dbReference type="NCBI Taxonomy" id="79813"/>
    <lineage>
        <taxon>Eukaryota</taxon>
        <taxon>Fungi</taxon>
        <taxon>Dikarya</taxon>
        <taxon>Ascomycota</taxon>
        <taxon>Pezizomycotina</taxon>
        <taxon>Sordariomycetes</taxon>
        <taxon>Sordariomycetidae</taxon>
        <taxon>Sordariales</taxon>
        <taxon>Chaetomiaceae</taxon>
        <taxon>Achaetomium</taxon>
    </lineage>
</organism>
<proteinExistence type="predicted"/>
<sequence length="344" mass="39412">MEGIRSLAQSAFEEEQRFHPPENVARVYDVVDLRAFGPFPDKPSTLNRVADSGDEEHAMPNLQALTQEELCTWLLSATGRDETGAHQCLPQASATLRVVRIRRRGPGLVISQSAFTQIFEWMKADPAIKYMICQDYDGFHEYRGEGYRLTRFFETGLYALVWTFDPVSMTTTAIFLNRRTTPGLFEQFVNVLWEYRSHIHTPPLLCFVSCYFLLQFFDREINRWDFGTIRHIEQETGFRPDRVAEAVFIFPSQDVLKSDIDQLASWLRAVNEVAINLSNVTRHETNSQVLLGVVLNEHESGEHPGISGEALARCRSSLRALAEAVPSVERHLSLYIEYILYLKC</sequence>
<dbReference type="EMBL" id="MU860519">
    <property type="protein sequence ID" value="KAK4233587.1"/>
    <property type="molecule type" value="Genomic_DNA"/>
</dbReference>